<evidence type="ECO:0000313" key="11">
    <source>
        <dbReference type="EMBL" id="SHF00017.1"/>
    </source>
</evidence>
<evidence type="ECO:0000256" key="2">
    <source>
        <dbReference type="ARBA" id="ARBA00003444"/>
    </source>
</evidence>
<comment type="pathway">
    <text evidence="3">Cofactor biosynthesis; adenosylcobalamin biosynthesis.</text>
</comment>
<evidence type="ECO:0000259" key="10">
    <source>
        <dbReference type="Pfam" id="PF00155"/>
    </source>
</evidence>
<evidence type="ECO:0000256" key="4">
    <source>
        <dbReference type="ARBA" id="ARBA00012285"/>
    </source>
</evidence>
<dbReference type="SUPFAM" id="SSF53383">
    <property type="entry name" value="PLP-dependent transferases"/>
    <property type="match status" value="1"/>
</dbReference>
<dbReference type="EC" id="4.1.1.81" evidence="4"/>
<dbReference type="GO" id="GO:0009236">
    <property type="term" value="P:cobalamin biosynthetic process"/>
    <property type="evidence" value="ECO:0007669"/>
    <property type="project" value="UniProtKB-UniPathway"/>
</dbReference>
<dbReference type="OrthoDB" id="9813612at2"/>
<dbReference type="InterPro" id="IPR004838">
    <property type="entry name" value="NHTrfase_class1_PyrdxlP-BS"/>
</dbReference>
<dbReference type="PANTHER" id="PTHR42885">
    <property type="entry name" value="HISTIDINOL-PHOSPHATE AMINOTRANSFERASE-RELATED"/>
    <property type="match status" value="1"/>
</dbReference>
<comment type="catalytic activity">
    <reaction evidence="9">
        <text>O-phospho-L-threonine + H(+) = (R)-1-aminopropan-2-yl phosphate + CO2</text>
        <dbReference type="Rhea" id="RHEA:11492"/>
        <dbReference type="ChEBI" id="CHEBI:15378"/>
        <dbReference type="ChEBI" id="CHEBI:16526"/>
        <dbReference type="ChEBI" id="CHEBI:58563"/>
        <dbReference type="ChEBI" id="CHEBI:58675"/>
        <dbReference type="EC" id="4.1.1.81"/>
    </reaction>
</comment>
<dbReference type="Proteomes" id="UP000184035">
    <property type="component" value="Unassembled WGS sequence"/>
</dbReference>
<evidence type="ECO:0000256" key="8">
    <source>
        <dbReference type="ARBA" id="ARBA00029996"/>
    </source>
</evidence>
<comment type="function">
    <text evidence="2">Decarboxylates L-threonine-O-3-phosphate to yield (R)-1-amino-2-propanol O-2-phosphate, the precursor for the linkage between the nucleotide loop and the corrin ring in cobalamin.</text>
</comment>
<protein>
    <recommendedName>
        <fullName evidence="4">threonine-phosphate decarboxylase</fullName>
        <ecNumber evidence="4">4.1.1.81</ecNumber>
    </recommendedName>
    <alternativeName>
        <fullName evidence="8">L-threonine-O-3-phosphate decarboxylase</fullName>
    </alternativeName>
</protein>
<comment type="cofactor">
    <cofactor evidence="1">
        <name>pyridoxal 5'-phosphate</name>
        <dbReference type="ChEBI" id="CHEBI:597326"/>
    </cofactor>
</comment>
<dbReference type="STRING" id="1533.SAMN05443638_12328"/>
<dbReference type="EMBL" id="FQVM01000023">
    <property type="protein sequence ID" value="SHF00017.1"/>
    <property type="molecule type" value="Genomic_DNA"/>
</dbReference>
<dbReference type="Gene3D" id="3.90.1150.10">
    <property type="entry name" value="Aspartate Aminotransferase, domain 1"/>
    <property type="match status" value="1"/>
</dbReference>
<dbReference type="GO" id="GO:0048472">
    <property type="term" value="F:threonine-phosphate decarboxylase activity"/>
    <property type="evidence" value="ECO:0007669"/>
    <property type="project" value="UniProtKB-EC"/>
</dbReference>
<evidence type="ECO:0000256" key="9">
    <source>
        <dbReference type="ARBA" id="ARBA00048531"/>
    </source>
</evidence>
<evidence type="ECO:0000256" key="1">
    <source>
        <dbReference type="ARBA" id="ARBA00001933"/>
    </source>
</evidence>
<dbReference type="CDD" id="cd00609">
    <property type="entry name" value="AAT_like"/>
    <property type="match status" value="1"/>
</dbReference>
<feature type="domain" description="Aminotransferase class I/classII large" evidence="10">
    <location>
        <begin position="25"/>
        <end position="348"/>
    </location>
</feature>
<accession>A0A1M4Y2F8</accession>
<dbReference type="InterPro" id="IPR004839">
    <property type="entry name" value="Aminotransferase_I/II_large"/>
</dbReference>
<dbReference type="PROSITE" id="PS00105">
    <property type="entry name" value="AA_TRANSFER_CLASS_1"/>
    <property type="match status" value="1"/>
</dbReference>
<proteinExistence type="predicted"/>
<organism evidence="11 12">
    <name type="scientific">Clostridium fallax</name>
    <dbReference type="NCBI Taxonomy" id="1533"/>
    <lineage>
        <taxon>Bacteria</taxon>
        <taxon>Bacillati</taxon>
        <taxon>Bacillota</taxon>
        <taxon>Clostridia</taxon>
        <taxon>Eubacteriales</taxon>
        <taxon>Clostridiaceae</taxon>
        <taxon>Clostridium</taxon>
    </lineage>
</organism>
<keyword evidence="12" id="KW-1185">Reference proteome</keyword>
<keyword evidence="7" id="KW-0456">Lyase</keyword>
<dbReference type="InterPro" id="IPR015424">
    <property type="entry name" value="PyrdxlP-dep_Trfase"/>
</dbReference>
<dbReference type="Gene3D" id="3.40.640.10">
    <property type="entry name" value="Type I PLP-dependent aspartate aminotransferase-like (Major domain)"/>
    <property type="match status" value="1"/>
</dbReference>
<sequence length="358" mass="41075">MTYTHGGNVYEIGRTLGIKGSELKDFSANINPLGLCENVRAAMIKAIDKITKYPDITYYEVKKAICDYDNLDLENLILGNGAAEVIFNVTRAIKPKKALIPAPTFSEYEDACKSVDCNVQYYFLNKENNFHLEEDFLNKINEDIDILFICNPNNPTGVLTEKSFIEKVLKKAEEKSVYVVVDESFLDFVKNGQEYSVLDQCENFKNLIVIKSATKFFAVPGIRIGYGYSKNNDFLNKINKITVPWSINTIACDGLVVALKEKDYIEKTIDFIDYEKEYLYTNLKSIDKIEPLKPAVNFIMFKVNNDINLYDELLKENIVIRRCGNYKSLSDNYYRVAVRTREENDILTANLKRIMEAK</sequence>
<dbReference type="PANTHER" id="PTHR42885:SF1">
    <property type="entry name" value="THREONINE-PHOSPHATE DECARBOXYLASE"/>
    <property type="match status" value="1"/>
</dbReference>
<dbReference type="Pfam" id="PF00155">
    <property type="entry name" value="Aminotran_1_2"/>
    <property type="match status" value="1"/>
</dbReference>
<evidence type="ECO:0000256" key="5">
    <source>
        <dbReference type="ARBA" id="ARBA00022573"/>
    </source>
</evidence>
<dbReference type="UniPathway" id="UPA00148"/>
<name>A0A1M4Y2F8_9CLOT</name>
<dbReference type="InterPro" id="IPR015421">
    <property type="entry name" value="PyrdxlP-dep_Trfase_major"/>
</dbReference>
<gene>
    <name evidence="11" type="ORF">SAMN05443638_12328</name>
</gene>
<dbReference type="InterPro" id="IPR015422">
    <property type="entry name" value="PyrdxlP-dep_Trfase_small"/>
</dbReference>
<evidence type="ECO:0000256" key="6">
    <source>
        <dbReference type="ARBA" id="ARBA00022898"/>
    </source>
</evidence>
<evidence type="ECO:0000313" key="12">
    <source>
        <dbReference type="Proteomes" id="UP000184035"/>
    </source>
</evidence>
<evidence type="ECO:0000256" key="7">
    <source>
        <dbReference type="ARBA" id="ARBA00023239"/>
    </source>
</evidence>
<keyword evidence="6" id="KW-0663">Pyridoxal phosphate</keyword>
<dbReference type="InterPro" id="IPR005860">
    <property type="entry name" value="CobD"/>
</dbReference>
<dbReference type="GO" id="GO:0030170">
    <property type="term" value="F:pyridoxal phosphate binding"/>
    <property type="evidence" value="ECO:0007669"/>
    <property type="project" value="InterPro"/>
</dbReference>
<keyword evidence="5" id="KW-0169">Cobalamin biosynthesis</keyword>
<dbReference type="AlphaFoldDB" id="A0A1M4Y2F8"/>
<dbReference type="NCBIfam" id="TIGR01140">
    <property type="entry name" value="L_thr_O3P_dcar"/>
    <property type="match status" value="1"/>
</dbReference>
<reference evidence="11 12" key="1">
    <citation type="submission" date="2016-11" db="EMBL/GenBank/DDBJ databases">
        <authorList>
            <person name="Jaros S."/>
            <person name="Januszkiewicz K."/>
            <person name="Wedrychowicz H."/>
        </authorList>
    </citation>
    <scope>NUCLEOTIDE SEQUENCE [LARGE SCALE GENOMIC DNA]</scope>
    <source>
        <strain evidence="11 12">DSM 2631</strain>
    </source>
</reference>
<dbReference type="RefSeq" id="WP_072897022.1">
    <property type="nucleotide sequence ID" value="NZ_FQVM01000023.1"/>
</dbReference>
<evidence type="ECO:0000256" key="3">
    <source>
        <dbReference type="ARBA" id="ARBA00004953"/>
    </source>
</evidence>